<dbReference type="EMBL" id="CAADRA010007255">
    <property type="protein sequence ID" value="VFT99825.1"/>
    <property type="molecule type" value="Genomic_DNA"/>
</dbReference>
<name>A0A485LMV3_9STRA</name>
<feature type="transmembrane region" description="Helical" evidence="1">
    <location>
        <begin position="457"/>
        <end position="475"/>
    </location>
</feature>
<dbReference type="EMBL" id="VJMH01007229">
    <property type="protein sequence ID" value="KAF0684933.1"/>
    <property type="molecule type" value="Genomic_DNA"/>
</dbReference>
<organism evidence="3 4">
    <name type="scientific">Aphanomyces stellatus</name>
    <dbReference type="NCBI Taxonomy" id="120398"/>
    <lineage>
        <taxon>Eukaryota</taxon>
        <taxon>Sar</taxon>
        <taxon>Stramenopiles</taxon>
        <taxon>Oomycota</taxon>
        <taxon>Saprolegniomycetes</taxon>
        <taxon>Saprolegniales</taxon>
        <taxon>Verrucalvaceae</taxon>
        <taxon>Aphanomyces</taxon>
    </lineage>
</organism>
<reference evidence="2" key="2">
    <citation type="submission" date="2019-06" db="EMBL/GenBank/DDBJ databases">
        <title>Genomics analysis of Aphanomyces spp. identifies a new class of oomycete effector associated with host adaptation.</title>
        <authorList>
            <person name="Gaulin E."/>
        </authorList>
    </citation>
    <scope>NUCLEOTIDE SEQUENCE</scope>
    <source>
        <strain evidence="2">CBS 578.67</strain>
    </source>
</reference>
<evidence type="ECO:0000256" key="1">
    <source>
        <dbReference type="SAM" id="Phobius"/>
    </source>
</evidence>
<dbReference type="Proteomes" id="UP000332933">
    <property type="component" value="Unassembled WGS sequence"/>
</dbReference>
<keyword evidence="1" id="KW-0472">Membrane</keyword>
<protein>
    <submittedName>
        <fullName evidence="3">Aste57867_23177 protein</fullName>
    </submittedName>
</protein>
<gene>
    <name evidence="3" type="primary">Aste57867_23177</name>
    <name evidence="2" type="ORF">As57867_023106</name>
    <name evidence="3" type="ORF">ASTE57867_23177</name>
</gene>
<keyword evidence="1" id="KW-0812">Transmembrane</keyword>
<feature type="transmembrane region" description="Helical" evidence="1">
    <location>
        <begin position="513"/>
        <end position="534"/>
    </location>
</feature>
<proteinExistence type="predicted"/>
<keyword evidence="1" id="KW-1133">Transmembrane helix</keyword>
<evidence type="ECO:0000313" key="4">
    <source>
        <dbReference type="Proteomes" id="UP000332933"/>
    </source>
</evidence>
<dbReference type="AlphaFoldDB" id="A0A485LMV3"/>
<sequence>MDNKAAPETRANTATDLKSLGLPPLQLDTGFSWRRAVASIVTYALLVSDVFRSGISIPTVPLLSAEPNVYFSKGPLAYSVFQSSSSASMTSSVPVATYKTDASAVALRAVAFNQGVWPACLDYVTDCAENTLPFTQVFGMLDQIASFVASQPPHPMFVNLPTPLRMALRIRMQHIHRFFDYVVSNFVDINLYASVWGAYFAGADAIAAMCTTPANGQPLLCTKSWARYDRVARGTPAATVGAIWTDVAARATALQATQPLAHVDLVVLESDTDPTPRNGGFIYVATSSYNVITILRLRDAATNVTLVVDEYRYEGTRLWAAPEIWSPWARLLRVVGQTYVFLRVLMLAGGCYVACDRAVAAAARLFVMLPSHVVVYGSWLPIVCYTLAHALDAPLAYALTEPAFDGPVSVATLINVVAVRMRSVWVLAFAIKLVGGSIGVGVWHASRGAISVKPHMLGFLAFLTVFFAFKIDALHDARVLDRFDVEPSSILAFYLTEGFASLNALPGGAYGDIVTLLAGILAHVVVHAVTHLLFPCVGWRTDSIAFFSDTPLPFAAHVYWSPTAMTVGWNDFILVDGGASASGALAAPRPSDVSSLSTSRLYSRRSTVSLFKADRLWEPKFSLMNIVHMTDPLTYLYLASGDVEIYQYAVMLPATGKTQLFLHPYDQEAILHHYVDVRPSDIRLDCVRRTRDLPWCALVQCF</sequence>
<evidence type="ECO:0000313" key="3">
    <source>
        <dbReference type="EMBL" id="VFT99825.1"/>
    </source>
</evidence>
<feature type="transmembrane region" description="Helical" evidence="1">
    <location>
        <begin position="424"/>
        <end position="445"/>
    </location>
</feature>
<reference evidence="3 4" key="1">
    <citation type="submission" date="2019-03" db="EMBL/GenBank/DDBJ databases">
        <authorList>
            <person name="Gaulin E."/>
            <person name="Dumas B."/>
        </authorList>
    </citation>
    <scope>NUCLEOTIDE SEQUENCE [LARGE SCALE GENOMIC DNA]</scope>
    <source>
        <strain evidence="3">CBS 568.67</strain>
    </source>
</reference>
<evidence type="ECO:0000313" key="2">
    <source>
        <dbReference type="EMBL" id="KAF0684933.1"/>
    </source>
</evidence>
<keyword evidence="4" id="KW-1185">Reference proteome</keyword>
<dbReference type="OrthoDB" id="71638at2759"/>
<accession>A0A485LMV3</accession>